<evidence type="ECO:0000313" key="3">
    <source>
        <dbReference type="Proteomes" id="UP000232323"/>
    </source>
</evidence>
<keyword evidence="3" id="KW-1185">Reference proteome</keyword>
<gene>
    <name evidence="2" type="ORF">CEUSTIGMA_g10313.t1</name>
</gene>
<organism evidence="2 3">
    <name type="scientific">Chlamydomonas eustigma</name>
    <dbReference type="NCBI Taxonomy" id="1157962"/>
    <lineage>
        <taxon>Eukaryota</taxon>
        <taxon>Viridiplantae</taxon>
        <taxon>Chlorophyta</taxon>
        <taxon>core chlorophytes</taxon>
        <taxon>Chlorophyceae</taxon>
        <taxon>CS clade</taxon>
        <taxon>Chlamydomonadales</taxon>
        <taxon>Chlamydomonadaceae</taxon>
        <taxon>Chlamydomonas</taxon>
    </lineage>
</organism>
<feature type="compositionally biased region" description="Polar residues" evidence="1">
    <location>
        <begin position="149"/>
        <end position="161"/>
    </location>
</feature>
<evidence type="ECO:0000256" key="1">
    <source>
        <dbReference type="SAM" id="MobiDB-lite"/>
    </source>
</evidence>
<dbReference type="AlphaFoldDB" id="A0A250XIG5"/>
<feature type="compositionally biased region" description="Basic and acidic residues" evidence="1">
    <location>
        <begin position="285"/>
        <end position="296"/>
    </location>
</feature>
<dbReference type="EMBL" id="BEGY01000087">
    <property type="protein sequence ID" value="GAX82887.1"/>
    <property type="molecule type" value="Genomic_DNA"/>
</dbReference>
<protein>
    <submittedName>
        <fullName evidence="2">Uncharacterized protein</fullName>
    </submittedName>
</protein>
<feature type="compositionally biased region" description="Low complexity" evidence="1">
    <location>
        <begin position="341"/>
        <end position="356"/>
    </location>
</feature>
<name>A0A250XIG5_9CHLO</name>
<feature type="region of interest" description="Disordered" evidence="1">
    <location>
        <begin position="197"/>
        <end position="219"/>
    </location>
</feature>
<feature type="region of interest" description="Disordered" evidence="1">
    <location>
        <begin position="139"/>
        <end position="161"/>
    </location>
</feature>
<accession>A0A250XIG5</accession>
<sequence>MGCGSSVQLASREPDEKTTLKGCARKGTSISKERTCFKEVVTCDTEEEVVRCSANVALCYSTEESLAENCCGELLTTDGRVSKQNETTLEHLGDLQGQEELSFNNRVEELRRMSVSRHVSLQGTLILPPVQESQVTCASDSIDKPASPLDQQSSEGLNDNDAVTETKRVHTKAVRRISFSAVKAEFLFHVQNESDNVGLGSVHGSEVSAEGRRASRSVSFSEMPQEFVFDKDPPSTTSSPGIPPPSALLNSLQNARRRISTDNGRAPSGFIPSSRLIPLQDIRKRMSSDNAQRRISTDTGKAPYSSRPAGVSSFDAGLEVLAQHIHSRRAGSGVGSGGTSLRGSSSLSGNASLRSQSLKKRSLGMEN</sequence>
<reference evidence="2 3" key="1">
    <citation type="submission" date="2017-08" db="EMBL/GenBank/DDBJ databases">
        <title>Acidophilic green algal genome provides insights into adaptation to an acidic environment.</title>
        <authorList>
            <person name="Hirooka S."/>
            <person name="Hirose Y."/>
            <person name="Kanesaki Y."/>
            <person name="Higuchi S."/>
            <person name="Fujiwara T."/>
            <person name="Onuma R."/>
            <person name="Era A."/>
            <person name="Ohbayashi R."/>
            <person name="Uzuka A."/>
            <person name="Nozaki H."/>
            <person name="Yoshikawa H."/>
            <person name="Miyagishima S.Y."/>
        </authorList>
    </citation>
    <scope>NUCLEOTIDE SEQUENCE [LARGE SCALE GENOMIC DNA]</scope>
    <source>
        <strain evidence="2 3">NIES-2499</strain>
    </source>
</reference>
<dbReference type="Proteomes" id="UP000232323">
    <property type="component" value="Unassembled WGS sequence"/>
</dbReference>
<comment type="caution">
    <text evidence="2">The sequence shown here is derived from an EMBL/GenBank/DDBJ whole genome shotgun (WGS) entry which is preliminary data.</text>
</comment>
<feature type="region of interest" description="Disordered" evidence="1">
    <location>
        <begin position="285"/>
        <end position="310"/>
    </location>
</feature>
<evidence type="ECO:0000313" key="2">
    <source>
        <dbReference type="EMBL" id="GAX82887.1"/>
    </source>
</evidence>
<feature type="region of interest" description="Disordered" evidence="1">
    <location>
        <begin position="328"/>
        <end position="367"/>
    </location>
</feature>
<proteinExistence type="predicted"/>
<feature type="compositionally biased region" description="Basic residues" evidence="1">
    <location>
        <begin position="357"/>
        <end position="367"/>
    </location>
</feature>